<reference evidence="4 5" key="1">
    <citation type="submission" date="2013-05" db="EMBL/GenBank/DDBJ databases">
        <title>Genome assembly of Chondromyces apiculatus DSM 436.</title>
        <authorList>
            <person name="Sharma G."/>
            <person name="Khatri I."/>
            <person name="Kaur C."/>
            <person name="Mayilraj S."/>
            <person name="Subramanian S."/>
        </authorList>
    </citation>
    <scope>NUCLEOTIDE SEQUENCE [LARGE SCALE GENOMIC DNA]</scope>
    <source>
        <strain evidence="4 5">DSM 436</strain>
    </source>
</reference>
<feature type="domain" description="GFO/IDH/MocA-like oxidoreductase" evidence="3">
    <location>
        <begin position="145"/>
        <end position="267"/>
    </location>
</feature>
<sequence length="356" mass="39767">MLASSPGWIGMNRLHSVHWGMIGAGSVTEIKSGPAFQKVEGSMLSAVMRRTPGMAQDWAKRHDVPRYHDNPEDLIADPHVDAVYIATPPGSHLDLALLACEARKPVYVEKPMARSYEECKRMNEAFEAADVPLFVAYYRRRLPRFVTAREVIDAGRLGAITGVTYRYTHPRWEGTPADRPWRLRPEYSGGGLFLDIGCHTLDLLEFLLGPLRNVSGMAANVSTNCTIEDNIAMHFRTEQGALGVAHWNFAGHAREDLIEITGTDARLRMSTFGDEPLEIITRGNVETMTRPNPMHVQQPLIQSIVDHLRGQGECPSTGYSAARTSRVMDVVLDAYYGGRADDFWLRPETWPGAPRR</sequence>
<dbReference type="PANTHER" id="PTHR43818">
    <property type="entry name" value="BCDNA.GH03377"/>
    <property type="match status" value="1"/>
</dbReference>
<dbReference type="SUPFAM" id="SSF55347">
    <property type="entry name" value="Glyceraldehyde-3-phosphate dehydrogenase-like, C-terminal domain"/>
    <property type="match status" value="1"/>
</dbReference>
<evidence type="ECO:0000256" key="1">
    <source>
        <dbReference type="ARBA" id="ARBA00023002"/>
    </source>
</evidence>
<dbReference type="Pfam" id="PF22725">
    <property type="entry name" value="GFO_IDH_MocA_C3"/>
    <property type="match status" value="1"/>
</dbReference>
<keyword evidence="5" id="KW-1185">Reference proteome</keyword>
<dbReference type="PANTHER" id="PTHR43818:SF11">
    <property type="entry name" value="BCDNA.GH03377"/>
    <property type="match status" value="1"/>
</dbReference>
<dbReference type="InterPro" id="IPR036291">
    <property type="entry name" value="NAD(P)-bd_dom_sf"/>
</dbReference>
<dbReference type="InterPro" id="IPR055170">
    <property type="entry name" value="GFO_IDH_MocA-like_dom"/>
</dbReference>
<dbReference type="Proteomes" id="UP000019678">
    <property type="component" value="Unassembled WGS sequence"/>
</dbReference>
<dbReference type="InterPro" id="IPR050463">
    <property type="entry name" value="Gfo/Idh/MocA_oxidrdct_glycsds"/>
</dbReference>
<protein>
    <submittedName>
        <fullName evidence="4">Oxidoreductase</fullName>
    </submittedName>
</protein>
<dbReference type="EMBL" id="ASRX01000151">
    <property type="protein sequence ID" value="EYE99995.1"/>
    <property type="molecule type" value="Genomic_DNA"/>
</dbReference>
<comment type="caution">
    <text evidence="4">The sequence shown here is derived from an EMBL/GenBank/DDBJ whole genome shotgun (WGS) entry which is preliminary data.</text>
</comment>
<dbReference type="SUPFAM" id="SSF51735">
    <property type="entry name" value="NAD(P)-binding Rossmann-fold domains"/>
    <property type="match status" value="1"/>
</dbReference>
<dbReference type="Pfam" id="PF01408">
    <property type="entry name" value="GFO_IDH_MocA"/>
    <property type="match status" value="1"/>
</dbReference>
<evidence type="ECO:0000259" key="2">
    <source>
        <dbReference type="Pfam" id="PF01408"/>
    </source>
</evidence>
<dbReference type="InterPro" id="IPR000683">
    <property type="entry name" value="Gfo/Idh/MocA-like_OxRdtase_N"/>
</dbReference>
<keyword evidence="1" id="KW-0560">Oxidoreductase</keyword>
<feature type="domain" description="Gfo/Idh/MocA-like oxidoreductase N-terminal" evidence="2">
    <location>
        <begin position="18"/>
        <end position="137"/>
    </location>
</feature>
<dbReference type="Gene3D" id="3.30.360.10">
    <property type="entry name" value="Dihydrodipicolinate Reductase, domain 2"/>
    <property type="match status" value="1"/>
</dbReference>
<name>A0A017SUP0_9BACT</name>
<accession>A0A017SUP0</accession>
<dbReference type="STRING" id="1192034.CAP_1853"/>
<proteinExistence type="predicted"/>
<evidence type="ECO:0000313" key="5">
    <source>
        <dbReference type="Proteomes" id="UP000019678"/>
    </source>
</evidence>
<organism evidence="4 5">
    <name type="scientific">Chondromyces apiculatus DSM 436</name>
    <dbReference type="NCBI Taxonomy" id="1192034"/>
    <lineage>
        <taxon>Bacteria</taxon>
        <taxon>Pseudomonadati</taxon>
        <taxon>Myxococcota</taxon>
        <taxon>Polyangia</taxon>
        <taxon>Polyangiales</taxon>
        <taxon>Polyangiaceae</taxon>
        <taxon>Chondromyces</taxon>
    </lineage>
</organism>
<gene>
    <name evidence="4" type="ORF">CAP_1853</name>
</gene>
<dbReference type="AlphaFoldDB" id="A0A017SUP0"/>
<evidence type="ECO:0000259" key="3">
    <source>
        <dbReference type="Pfam" id="PF22725"/>
    </source>
</evidence>
<dbReference type="GO" id="GO:0016491">
    <property type="term" value="F:oxidoreductase activity"/>
    <property type="evidence" value="ECO:0007669"/>
    <property type="project" value="UniProtKB-KW"/>
</dbReference>
<dbReference type="GO" id="GO:0000166">
    <property type="term" value="F:nucleotide binding"/>
    <property type="evidence" value="ECO:0007669"/>
    <property type="project" value="InterPro"/>
</dbReference>
<dbReference type="Gene3D" id="3.40.50.720">
    <property type="entry name" value="NAD(P)-binding Rossmann-like Domain"/>
    <property type="match status" value="1"/>
</dbReference>
<dbReference type="eggNOG" id="COG0673">
    <property type="taxonomic scope" value="Bacteria"/>
</dbReference>
<evidence type="ECO:0000313" key="4">
    <source>
        <dbReference type="EMBL" id="EYE99995.1"/>
    </source>
</evidence>